<dbReference type="RefSeq" id="WP_344665167.1">
    <property type="nucleotide sequence ID" value="NZ_BAAAQN010000008.1"/>
</dbReference>
<evidence type="ECO:0008006" key="5">
    <source>
        <dbReference type="Google" id="ProtNLM"/>
    </source>
</evidence>
<dbReference type="Proteomes" id="UP001500751">
    <property type="component" value="Unassembled WGS sequence"/>
</dbReference>
<organism evidence="3 4">
    <name type="scientific">Catenulispora yoronensis</name>
    <dbReference type="NCBI Taxonomy" id="450799"/>
    <lineage>
        <taxon>Bacteria</taxon>
        <taxon>Bacillati</taxon>
        <taxon>Actinomycetota</taxon>
        <taxon>Actinomycetes</taxon>
        <taxon>Catenulisporales</taxon>
        <taxon>Catenulisporaceae</taxon>
        <taxon>Catenulispora</taxon>
    </lineage>
</organism>
<evidence type="ECO:0000256" key="2">
    <source>
        <dbReference type="SAM" id="SignalP"/>
    </source>
</evidence>
<keyword evidence="2" id="KW-0732">Signal</keyword>
<gene>
    <name evidence="3" type="ORF">GCM10009839_19240</name>
</gene>
<feature type="region of interest" description="Disordered" evidence="1">
    <location>
        <begin position="25"/>
        <end position="47"/>
    </location>
</feature>
<comment type="caution">
    <text evidence="3">The sequence shown here is derived from an EMBL/GenBank/DDBJ whole genome shotgun (WGS) entry which is preliminary data.</text>
</comment>
<proteinExistence type="predicted"/>
<sequence length="310" mass="32312">MASKIAVAKTICTTIAIATLTACSSGTSQGTDPKVPPPVSSTATITNPAGKSLPIEAYEMTNDQYQKVDGALMTLQVSCMKRFGFDYRPYAAPATGPNGPDRNGRRYGPVDLAAAAQYGYHRSDALQSTSLPSTPKMSDAMLSVLGSGGGPQAAATTPVTYNGIAVPKGGCAGEAENKLGIAGKDLGMHDVAAQINADGFSHSLNDDRVKSAFAAWSGCMKANGYDYSTPNDAANDRRWGASPTPTPTEIATATADVRCKQQANIVGIWFSVESAYEEQMIDQHAPELAQVKNNINEALRNAAAIVGSAN</sequence>
<reference evidence="4" key="1">
    <citation type="journal article" date="2019" name="Int. J. Syst. Evol. Microbiol.">
        <title>The Global Catalogue of Microorganisms (GCM) 10K type strain sequencing project: providing services to taxonomists for standard genome sequencing and annotation.</title>
        <authorList>
            <consortium name="The Broad Institute Genomics Platform"/>
            <consortium name="The Broad Institute Genome Sequencing Center for Infectious Disease"/>
            <person name="Wu L."/>
            <person name="Ma J."/>
        </authorList>
    </citation>
    <scope>NUCLEOTIDE SEQUENCE [LARGE SCALE GENOMIC DNA]</scope>
    <source>
        <strain evidence="4">JCM 16014</strain>
    </source>
</reference>
<feature type="signal peptide" evidence="2">
    <location>
        <begin position="1"/>
        <end position="30"/>
    </location>
</feature>
<evidence type="ECO:0000256" key="1">
    <source>
        <dbReference type="SAM" id="MobiDB-lite"/>
    </source>
</evidence>
<evidence type="ECO:0000313" key="3">
    <source>
        <dbReference type="EMBL" id="GAA2022118.1"/>
    </source>
</evidence>
<name>A0ABP5FCF1_9ACTN</name>
<evidence type="ECO:0000313" key="4">
    <source>
        <dbReference type="Proteomes" id="UP001500751"/>
    </source>
</evidence>
<feature type="chain" id="PRO_5046452938" description="PknH-like extracellular domain-containing protein" evidence="2">
    <location>
        <begin position="31"/>
        <end position="310"/>
    </location>
</feature>
<accession>A0ABP5FCF1</accession>
<dbReference type="EMBL" id="BAAAQN010000008">
    <property type="protein sequence ID" value="GAA2022118.1"/>
    <property type="molecule type" value="Genomic_DNA"/>
</dbReference>
<dbReference type="PROSITE" id="PS51257">
    <property type="entry name" value="PROKAR_LIPOPROTEIN"/>
    <property type="match status" value="1"/>
</dbReference>
<keyword evidence="4" id="KW-1185">Reference proteome</keyword>
<protein>
    <recommendedName>
        <fullName evidence="5">PknH-like extracellular domain-containing protein</fullName>
    </recommendedName>
</protein>